<sequence length="398" mass="44238">MHARHDVMWHRGRVEGEHSKREAKEKALDRPDAAHVELAKVEEELKHLTQLFLGHTSMEDFLSMFDKPRFATRREFQERGGNQSSLWNDDVATPSSEPLRHIRSSSTSFESTDALSVSAGPSYAQVARAPSLASSSNAGSPPSTASHPNQRHLGPGANISDYYTAMSFKSGVRKSLAALFSAAHNHDAAALAKCKALCTEAHATEPEKKTFGMNFVLTQWRNPSSDPSIRPSSSASSIPASRQTNYRARVAGIPNPRAEDPPEVWLQFLRTHPSNWPVGVRKQSNGDAVLSDLIASRMLAHTRPSLQSSSLLRQQFVNVMLSLFTMKGRYEKLVNRLALKIAPTVKYRPFSDSSRSEFISEEDVARHYASCGVTIKMVEENVENWAIEYKLEKGESYS</sequence>
<dbReference type="EMBL" id="ML770075">
    <property type="protein sequence ID" value="KAE9384825.1"/>
    <property type="molecule type" value="Genomic_DNA"/>
</dbReference>
<evidence type="ECO:0000313" key="2">
    <source>
        <dbReference type="EMBL" id="KAE9384825.1"/>
    </source>
</evidence>
<keyword evidence="3" id="KW-1185">Reference proteome</keyword>
<gene>
    <name evidence="2" type="ORF">BT96DRAFT_950287</name>
</gene>
<name>A0A6A4GHR2_9AGAR</name>
<feature type="compositionally biased region" description="Polar residues" evidence="1">
    <location>
        <begin position="132"/>
        <end position="148"/>
    </location>
</feature>
<dbReference type="OrthoDB" id="2953420at2759"/>
<accession>A0A6A4GHR2</accession>
<protein>
    <submittedName>
        <fullName evidence="2">Uncharacterized protein</fullName>
    </submittedName>
</protein>
<evidence type="ECO:0000256" key="1">
    <source>
        <dbReference type="SAM" id="MobiDB-lite"/>
    </source>
</evidence>
<dbReference type="Proteomes" id="UP000799118">
    <property type="component" value="Unassembled WGS sequence"/>
</dbReference>
<feature type="region of interest" description="Disordered" evidence="1">
    <location>
        <begin position="1"/>
        <end position="25"/>
    </location>
</feature>
<proteinExistence type="predicted"/>
<feature type="region of interest" description="Disordered" evidence="1">
    <location>
        <begin position="222"/>
        <end position="245"/>
    </location>
</feature>
<feature type="region of interest" description="Disordered" evidence="1">
    <location>
        <begin position="128"/>
        <end position="156"/>
    </location>
</feature>
<reference evidence="2" key="1">
    <citation type="journal article" date="2019" name="Environ. Microbiol.">
        <title>Fungal ecological strategies reflected in gene transcription - a case study of two litter decomposers.</title>
        <authorList>
            <person name="Barbi F."/>
            <person name="Kohler A."/>
            <person name="Barry K."/>
            <person name="Baskaran P."/>
            <person name="Daum C."/>
            <person name="Fauchery L."/>
            <person name="Ihrmark K."/>
            <person name="Kuo A."/>
            <person name="LaButti K."/>
            <person name="Lipzen A."/>
            <person name="Morin E."/>
            <person name="Grigoriev I.V."/>
            <person name="Henrissat B."/>
            <person name="Lindahl B."/>
            <person name="Martin F."/>
        </authorList>
    </citation>
    <scope>NUCLEOTIDE SEQUENCE</scope>
    <source>
        <strain evidence="2">JB14</strain>
    </source>
</reference>
<dbReference type="AlphaFoldDB" id="A0A6A4GHR2"/>
<evidence type="ECO:0000313" key="3">
    <source>
        <dbReference type="Proteomes" id="UP000799118"/>
    </source>
</evidence>
<organism evidence="2 3">
    <name type="scientific">Gymnopus androsaceus JB14</name>
    <dbReference type="NCBI Taxonomy" id="1447944"/>
    <lineage>
        <taxon>Eukaryota</taxon>
        <taxon>Fungi</taxon>
        <taxon>Dikarya</taxon>
        <taxon>Basidiomycota</taxon>
        <taxon>Agaricomycotina</taxon>
        <taxon>Agaricomycetes</taxon>
        <taxon>Agaricomycetidae</taxon>
        <taxon>Agaricales</taxon>
        <taxon>Marasmiineae</taxon>
        <taxon>Omphalotaceae</taxon>
        <taxon>Gymnopus</taxon>
    </lineage>
</organism>
<feature type="compositionally biased region" description="Low complexity" evidence="1">
    <location>
        <begin position="223"/>
        <end position="242"/>
    </location>
</feature>
<feature type="region of interest" description="Disordered" evidence="1">
    <location>
        <begin position="76"/>
        <end position="111"/>
    </location>
</feature>